<proteinExistence type="predicted"/>
<reference evidence="2" key="2">
    <citation type="journal article" date="2015" name="Data Brief">
        <title>Shoot transcriptome of the giant reed, Arundo donax.</title>
        <authorList>
            <person name="Barrero R.A."/>
            <person name="Guerrero F.D."/>
            <person name="Moolhuijzen P."/>
            <person name="Goolsby J.A."/>
            <person name="Tidwell J."/>
            <person name="Bellgard S.E."/>
            <person name="Bellgard M.I."/>
        </authorList>
    </citation>
    <scope>NUCLEOTIDE SEQUENCE</scope>
    <source>
        <tissue evidence="2">Shoot tissue taken approximately 20 cm above the soil surface</tissue>
    </source>
</reference>
<evidence type="ECO:0000313" key="2">
    <source>
        <dbReference type="EMBL" id="JAD94634.1"/>
    </source>
</evidence>
<reference evidence="2" key="1">
    <citation type="submission" date="2014-09" db="EMBL/GenBank/DDBJ databases">
        <authorList>
            <person name="Magalhaes I.L.F."/>
            <person name="Oliveira U."/>
            <person name="Santos F.R."/>
            <person name="Vidigal T.H.D.A."/>
            <person name="Brescovit A.D."/>
            <person name="Santos A.J."/>
        </authorList>
    </citation>
    <scope>NUCLEOTIDE SEQUENCE</scope>
    <source>
        <tissue evidence="2">Shoot tissue taken approximately 20 cm above the soil surface</tissue>
    </source>
</reference>
<name>A0A0A9E1K2_ARUDO</name>
<accession>A0A0A9E1K2</accession>
<dbReference type="AlphaFoldDB" id="A0A0A9E1K2"/>
<organism evidence="2">
    <name type="scientific">Arundo donax</name>
    <name type="common">Giant reed</name>
    <name type="synonym">Donax arundinaceus</name>
    <dbReference type="NCBI Taxonomy" id="35708"/>
    <lineage>
        <taxon>Eukaryota</taxon>
        <taxon>Viridiplantae</taxon>
        <taxon>Streptophyta</taxon>
        <taxon>Embryophyta</taxon>
        <taxon>Tracheophyta</taxon>
        <taxon>Spermatophyta</taxon>
        <taxon>Magnoliopsida</taxon>
        <taxon>Liliopsida</taxon>
        <taxon>Poales</taxon>
        <taxon>Poaceae</taxon>
        <taxon>PACMAD clade</taxon>
        <taxon>Arundinoideae</taxon>
        <taxon>Arundineae</taxon>
        <taxon>Arundo</taxon>
    </lineage>
</organism>
<protein>
    <submittedName>
        <fullName evidence="2">Uncharacterized protein</fullName>
    </submittedName>
</protein>
<evidence type="ECO:0000256" key="1">
    <source>
        <dbReference type="SAM" id="MobiDB-lite"/>
    </source>
</evidence>
<feature type="compositionally biased region" description="Polar residues" evidence="1">
    <location>
        <begin position="9"/>
        <end position="20"/>
    </location>
</feature>
<dbReference type="EMBL" id="GBRH01203261">
    <property type="protein sequence ID" value="JAD94634.1"/>
    <property type="molecule type" value="Transcribed_RNA"/>
</dbReference>
<feature type="region of interest" description="Disordered" evidence="1">
    <location>
        <begin position="1"/>
        <end position="41"/>
    </location>
</feature>
<sequence>MRLWDRSRYVSSGGNTSLLRSKSRSFHDRSTLPMGRPSTNRWEASPVSRLWERSTVLISSLASSRGIGPVSWL</sequence>